<keyword evidence="6" id="KW-0862">Zinc</keyword>
<evidence type="ECO:0000313" key="11">
    <source>
        <dbReference type="Proteomes" id="UP000028990"/>
    </source>
</evidence>
<keyword evidence="11" id="KW-1185">Reference proteome</keyword>
<gene>
    <name evidence="10" type="ORF">H920_10333</name>
</gene>
<dbReference type="GO" id="GO:0070006">
    <property type="term" value="F:metalloaminopeptidase activity"/>
    <property type="evidence" value="ECO:0007669"/>
    <property type="project" value="InterPro"/>
</dbReference>
<dbReference type="InterPro" id="IPR038502">
    <property type="entry name" value="M1_LTA-4_hydro/amino_C_sf"/>
</dbReference>
<dbReference type="Gene3D" id="1.10.390.10">
    <property type="entry name" value="Neutral Protease Domain 2"/>
    <property type="match status" value="1"/>
</dbReference>
<evidence type="ECO:0000256" key="6">
    <source>
        <dbReference type="ARBA" id="ARBA00022833"/>
    </source>
</evidence>
<dbReference type="SUPFAM" id="SSF48371">
    <property type="entry name" value="ARM repeat"/>
    <property type="match status" value="1"/>
</dbReference>
<dbReference type="InterPro" id="IPR014782">
    <property type="entry name" value="Peptidase_M1_dom"/>
</dbReference>
<evidence type="ECO:0000256" key="8">
    <source>
        <dbReference type="SAM" id="MobiDB-lite"/>
    </source>
</evidence>
<dbReference type="GO" id="GO:0008270">
    <property type="term" value="F:zinc ion binding"/>
    <property type="evidence" value="ECO:0007669"/>
    <property type="project" value="InterPro"/>
</dbReference>
<accession>A0A091DBL2</accession>
<dbReference type="Proteomes" id="UP000028990">
    <property type="component" value="Unassembled WGS sequence"/>
</dbReference>
<evidence type="ECO:0000256" key="7">
    <source>
        <dbReference type="ARBA" id="ARBA00023049"/>
    </source>
</evidence>
<evidence type="ECO:0000259" key="9">
    <source>
        <dbReference type="SMART" id="SM01263"/>
    </source>
</evidence>
<keyword evidence="3" id="KW-0645">Protease</keyword>
<dbReference type="GO" id="GO:0006508">
    <property type="term" value="P:proteolysis"/>
    <property type="evidence" value="ECO:0007669"/>
    <property type="project" value="UniProtKB-KW"/>
</dbReference>
<dbReference type="InterPro" id="IPR033577">
    <property type="entry name" value="AOPep"/>
</dbReference>
<dbReference type="Pfam" id="PF01433">
    <property type="entry name" value="Peptidase_M1"/>
    <property type="match status" value="1"/>
</dbReference>
<dbReference type="InterPro" id="IPR015211">
    <property type="entry name" value="Peptidase_M1_C"/>
</dbReference>
<dbReference type="MEROPS" id="M01.028"/>
<reference evidence="10 11" key="1">
    <citation type="submission" date="2013-11" db="EMBL/GenBank/DDBJ databases">
        <title>The Damaraland mole rat (Fukomys damarensis) genome and evolution of African mole rats.</title>
        <authorList>
            <person name="Gladyshev V.N."/>
            <person name="Fang X."/>
        </authorList>
    </citation>
    <scope>NUCLEOTIDE SEQUENCE [LARGE SCALE GENOMIC DNA]</scope>
    <source>
        <tissue evidence="10">Liver</tissue>
    </source>
</reference>
<evidence type="ECO:0000256" key="2">
    <source>
        <dbReference type="ARBA" id="ARBA00010136"/>
    </source>
</evidence>
<sequence length="443" mass="50749">MPPGSPSLQARCVLRGGFQDPRPLPSRQAQPHPPAQELAVCSSREEQRFQGPFPFLRRSQVEAGGRADQDNDCILCTRVGVSVPKQLAPHEAQERHELRACLRWHRLWDELRNSPEEMQVLSGLVLEEHLLLLLGASEHQKADRKLGPREQAAWCFCAVLCPAHGEVPVLAHKCASHADSSIVQERQLEQRPSKEKTGHVSDSGASVVKHGLNPEKTFMQVHYLKGYFLLRFLTRRLGDETYFSFLRKFVHKFHGQLILSQDFLQMLLENIPEEKRLALPITGSFQSTKNTCFSAPGILRSQCADPAVDEEALPELSVENIIQDWLESSGIPKVTKWLRLNRRPRKRRRREEEEVFEKLLPDQLVLLLEHLLKEKTLSHPTLQTLQRTYCLHEQDAEAMGVYLYGELMVREDARQQQLAIRCFELVKEQMDKSSVEVVAEMLF</sequence>
<dbReference type="Gene3D" id="1.25.40.320">
    <property type="entry name" value="Peptidase M1, leukotriene A4 hydrolase/aminopeptidase C-terminal domain"/>
    <property type="match status" value="1"/>
</dbReference>
<dbReference type="GO" id="GO:0005730">
    <property type="term" value="C:nucleolus"/>
    <property type="evidence" value="ECO:0007669"/>
    <property type="project" value="InterPro"/>
</dbReference>
<name>A0A091DBL2_FUKDA</name>
<dbReference type="AlphaFoldDB" id="A0A091DBL2"/>
<organism evidence="10 11">
    <name type="scientific">Fukomys damarensis</name>
    <name type="common">Damaraland mole rat</name>
    <name type="synonym">Cryptomys damarensis</name>
    <dbReference type="NCBI Taxonomy" id="885580"/>
    <lineage>
        <taxon>Eukaryota</taxon>
        <taxon>Metazoa</taxon>
        <taxon>Chordata</taxon>
        <taxon>Craniata</taxon>
        <taxon>Vertebrata</taxon>
        <taxon>Euteleostomi</taxon>
        <taxon>Mammalia</taxon>
        <taxon>Eutheria</taxon>
        <taxon>Euarchontoglires</taxon>
        <taxon>Glires</taxon>
        <taxon>Rodentia</taxon>
        <taxon>Hystricomorpha</taxon>
        <taxon>Bathyergidae</taxon>
        <taxon>Fukomys</taxon>
    </lineage>
</organism>
<proteinExistence type="inferred from homology"/>
<keyword evidence="5" id="KW-0378">Hydrolase</keyword>
<feature type="region of interest" description="Disordered" evidence="8">
    <location>
        <begin position="185"/>
        <end position="206"/>
    </location>
</feature>
<dbReference type="PANTHER" id="PTHR46627:SF1">
    <property type="entry name" value="AMINOPEPTIDASE O"/>
    <property type="match status" value="1"/>
</dbReference>
<evidence type="ECO:0000256" key="4">
    <source>
        <dbReference type="ARBA" id="ARBA00022723"/>
    </source>
</evidence>
<dbReference type="InterPro" id="IPR016024">
    <property type="entry name" value="ARM-type_fold"/>
</dbReference>
<keyword evidence="4" id="KW-0479">Metal-binding</keyword>
<keyword evidence="10" id="KW-0031">Aminopeptidase</keyword>
<comment type="similarity">
    <text evidence="2">Belongs to the peptidase M1 family.</text>
</comment>
<evidence type="ECO:0000256" key="1">
    <source>
        <dbReference type="ARBA" id="ARBA00001947"/>
    </source>
</evidence>
<evidence type="ECO:0000256" key="5">
    <source>
        <dbReference type="ARBA" id="ARBA00022801"/>
    </source>
</evidence>
<dbReference type="EMBL" id="KN122776">
    <property type="protein sequence ID" value="KFO28472.1"/>
    <property type="molecule type" value="Genomic_DNA"/>
</dbReference>
<dbReference type="InterPro" id="IPR027268">
    <property type="entry name" value="Peptidase_M4/M1_CTD_sf"/>
</dbReference>
<dbReference type="SMART" id="SM01263">
    <property type="entry name" value="Leuk-A4-hydro_C"/>
    <property type="match status" value="1"/>
</dbReference>
<keyword evidence="7" id="KW-0482">Metalloprotease</keyword>
<evidence type="ECO:0000256" key="3">
    <source>
        <dbReference type="ARBA" id="ARBA00022670"/>
    </source>
</evidence>
<feature type="domain" description="Peptidase M1 leukotriene A4 hydrolase/aminopeptidase C-terminal" evidence="9">
    <location>
        <begin position="328"/>
        <end position="442"/>
    </location>
</feature>
<dbReference type="SUPFAM" id="SSF55486">
    <property type="entry name" value="Metalloproteases ('zincins'), catalytic domain"/>
    <property type="match status" value="1"/>
</dbReference>
<comment type="cofactor">
    <cofactor evidence="1">
        <name>Zn(2+)</name>
        <dbReference type="ChEBI" id="CHEBI:29105"/>
    </cofactor>
</comment>
<protein>
    <submittedName>
        <fullName evidence="10">Aminopeptidase O</fullName>
    </submittedName>
</protein>
<dbReference type="PANTHER" id="PTHR46627">
    <property type="entry name" value="AMINOPEPTIDASE O"/>
    <property type="match status" value="1"/>
</dbReference>
<evidence type="ECO:0000313" key="10">
    <source>
        <dbReference type="EMBL" id="KFO28472.1"/>
    </source>
</evidence>
<feature type="compositionally biased region" description="Basic and acidic residues" evidence="8">
    <location>
        <begin position="186"/>
        <end position="199"/>
    </location>
</feature>